<name>R4Y356_TRAEU</name>
<reference evidence="1" key="1">
    <citation type="submission" date="2012-04" db="EMBL/GenBank/DDBJ databases">
        <title>Activity of ancient RTE retroposons during the evolution of cows, spiral-horned antelopes and nilgais (Bovinae).</title>
        <authorList>
            <person name="Nilsson M.A."/>
            <person name="Klassert D."/>
            <person name="Bertelsen M.F."/>
            <person name="Hallstroem B.M."/>
            <person name="Janke A."/>
        </authorList>
    </citation>
    <scope>NUCLEOTIDE SEQUENCE</scope>
</reference>
<sequence>EWETRVKIVTKAPAARTAMTDTRLMMLRVVMGLIQVQKQKK</sequence>
<feature type="non-terminal residue" evidence="1">
    <location>
        <position position="1"/>
    </location>
</feature>
<dbReference type="AlphaFoldDB" id="R4Y356"/>
<dbReference type="EMBL" id="HE818593">
    <property type="protein sequence ID" value="CCH64216.1"/>
    <property type="molecule type" value="Genomic_DNA"/>
</dbReference>
<gene>
    <name evidence="1" type="primary">tpr</name>
</gene>
<organism evidence="1">
    <name type="scientific">Tragelaphus eurycerus</name>
    <name type="common">Bongo</name>
    <dbReference type="NCBI Taxonomy" id="69297"/>
    <lineage>
        <taxon>Eukaryota</taxon>
        <taxon>Metazoa</taxon>
        <taxon>Chordata</taxon>
        <taxon>Craniata</taxon>
        <taxon>Vertebrata</taxon>
        <taxon>Euteleostomi</taxon>
        <taxon>Mammalia</taxon>
        <taxon>Eutheria</taxon>
        <taxon>Laurasiatheria</taxon>
        <taxon>Artiodactyla</taxon>
        <taxon>Ruminantia</taxon>
        <taxon>Pecora</taxon>
        <taxon>Bovidae</taxon>
        <taxon>Bovinae</taxon>
        <taxon>Tragelaphus</taxon>
    </lineage>
</organism>
<accession>R4Y356</accession>
<protein>
    <submittedName>
        <fullName evidence="1">Translocated promoter region</fullName>
    </submittedName>
</protein>
<evidence type="ECO:0000313" key="1">
    <source>
        <dbReference type="EMBL" id="CCH64216.1"/>
    </source>
</evidence>
<feature type="non-terminal residue" evidence="1">
    <location>
        <position position="41"/>
    </location>
</feature>
<proteinExistence type="predicted"/>